<accession>A0A8J7S9H5</accession>
<dbReference type="PIRSF" id="PIRSF001365">
    <property type="entry name" value="DHDPS"/>
    <property type="match status" value="1"/>
</dbReference>
<comment type="similarity">
    <text evidence="2">Belongs to the DapA family.</text>
</comment>
<organism evidence="5 6">
    <name type="scientific">Thermohalobaculum xanthum</name>
    <dbReference type="NCBI Taxonomy" id="2753746"/>
    <lineage>
        <taxon>Bacteria</taxon>
        <taxon>Pseudomonadati</taxon>
        <taxon>Pseudomonadota</taxon>
        <taxon>Alphaproteobacteria</taxon>
        <taxon>Rhodobacterales</taxon>
        <taxon>Paracoccaceae</taxon>
        <taxon>Thermohalobaculum</taxon>
    </lineage>
</organism>
<evidence type="ECO:0000313" key="5">
    <source>
        <dbReference type="EMBL" id="MBK0397727.1"/>
    </source>
</evidence>
<dbReference type="SMART" id="SM01130">
    <property type="entry name" value="DHDPS"/>
    <property type="match status" value="1"/>
</dbReference>
<dbReference type="InterPro" id="IPR002220">
    <property type="entry name" value="DapA-like"/>
</dbReference>
<sequence>MTSDEDGLHGVIPYLVSPVDASGEIDRPVLAALVEHLIAAGVHGLTPLGSTGEFAYLDERRRADVVETVVAAARGRVPVIAGVAATTTAAAAAQAARYREMGVAGVMATLEAYFPIPEDGIVDYFSAVAEAAGLPVVLYTNPNFQRVDLTLAVIDRLSHVPNIRYLKDASTNTGRLLTIMERTEGRLGIFAASSHITAAVMLIGGRGWMAGPSCIVPRQSVELYDLCRAGRWDEAMSLQRRLWAVNEVFARYNLAGAVKAGLQLQGFAVGDPLPPQPALDAAGIAAVRRALEGCGALPG</sequence>
<keyword evidence="6" id="KW-1185">Reference proteome</keyword>
<feature type="binding site" evidence="4">
    <location>
        <position position="51"/>
    </location>
    <ligand>
        <name>pyruvate</name>
        <dbReference type="ChEBI" id="CHEBI:15361"/>
    </ligand>
</feature>
<protein>
    <submittedName>
        <fullName evidence="5">Dihydrodipicolinate synthase family protein</fullName>
    </submittedName>
</protein>
<gene>
    <name evidence="5" type="ORF">H0I76_00855</name>
</gene>
<dbReference type="EMBL" id="JAEHHL010000001">
    <property type="protein sequence ID" value="MBK0397727.1"/>
    <property type="molecule type" value="Genomic_DNA"/>
</dbReference>
<feature type="active site" description="Schiff-base intermediate with substrate" evidence="3">
    <location>
        <position position="167"/>
    </location>
</feature>
<dbReference type="CDD" id="cd00408">
    <property type="entry name" value="DHDPS-like"/>
    <property type="match status" value="1"/>
</dbReference>
<dbReference type="PANTHER" id="PTHR12128">
    <property type="entry name" value="DIHYDRODIPICOLINATE SYNTHASE"/>
    <property type="match status" value="1"/>
</dbReference>
<evidence type="ECO:0000256" key="1">
    <source>
        <dbReference type="ARBA" id="ARBA00023239"/>
    </source>
</evidence>
<evidence type="ECO:0000256" key="4">
    <source>
        <dbReference type="PIRSR" id="PIRSR001365-2"/>
    </source>
</evidence>
<dbReference type="InterPro" id="IPR013785">
    <property type="entry name" value="Aldolase_TIM"/>
</dbReference>
<evidence type="ECO:0000313" key="6">
    <source>
        <dbReference type="Proteomes" id="UP000655420"/>
    </source>
</evidence>
<evidence type="ECO:0000256" key="3">
    <source>
        <dbReference type="PIRSR" id="PIRSR001365-1"/>
    </source>
</evidence>
<dbReference type="RefSeq" id="WP_200605782.1">
    <property type="nucleotide sequence ID" value="NZ_JAEHHL010000001.1"/>
</dbReference>
<dbReference type="Pfam" id="PF00701">
    <property type="entry name" value="DHDPS"/>
    <property type="match status" value="1"/>
</dbReference>
<proteinExistence type="inferred from homology"/>
<feature type="active site" description="Proton donor/acceptor" evidence="3">
    <location>
        <position position="139"/>
    </location>
</feature>
<dbReference type="Proteomes" id="UP000655420">
    <property type="component" value="Unassembled WGS sequence"/>
</dbReference>
<dbReference type="SUPFAM" id="SSF51569">
    <property type="entry name" value="Aldolase"/>
    <property type="match status" value="1"/>
</dbReference>
<keyword evidence="1 2" id="KW-0456">Lyase</keyword>
<dbReference type="PANTHER" id="PTHR12128:SF72">
    <property type="entry name" value="DIHYDRODIPICOLINATE SYNTHASE"/>
    <property type="match status" value="1"/>
</dbReference>
<dbReference type="GO" id="GO:0008840">
    <property type="term" value="F:4-hydroxy-tetrahydrodipicolinate synthase activity"/>
    <property type="evidence" value="ECO:0007669"/>
    <property type="project" value="TreeGrafter"/>
</dbReference>
<comment type="caution">
    <text evidence="5">The sequence shown here is derived from an EMBL/GenBank/DDBJ whole genome shotgun (WGS) entry which is preliminary data.</text>
</comment>
<feature type="binding site" evidence="4">
    <location>
        <position position="209"/>
    </location>
    <ligand>
        <name>pyruvate</name>
        <dbReference type="ChEBI" id="CHEBI:15361"/>
    </ligand>
</feature>
<evidence type="ECO:0000256" key="2">
    <source>
        <dbReference type="PIRNR" id="PIRNR001365"/>
    </source>
</evidence>
<dbReference type="PRINTS" id="PR00146">
    <property type="entry name" value="DHPICSNTHASE"/>
</dbReference>
<name>A0A8J7S9H5_9RHOB</name>
<dbReference type="AlphaFoldDB" id="A0A8J7S9H5"/>
<reference evidence="5" key="1">
    <citation type="submission" date="2020-12" db="EMBL/GenBank/DDBJ databases">
        <title>Bacterial taxonomy.</title>
        <authorList>
            <person name="Pan X."/>
        </authorList>
    </citation>
    <scope>NUCLEOTIDE SEQUENCE</scope>
    <source>
        <strain evidence="5">M0105</strain>
    </source>
</reference>
<dbReference type="Gene3D" id="3.20.20.70">
    <property type="entry name" value="Aldolase class I"/>
    <property type="match status" value="1"/>
</dbReference>